<dbReference type="Gene3D" id="1.25.40.20">
    <property type="entry name" value="Ankyrin repeat-containing domain"/>
    <property type="match status" value="2"/>
</dbReference>
<dbReference type="OrthoDB" id="1847170at2759"/>
<dbReference type="Gramene" id="Tc05v2_t023080.1">
    <property type="protein sequence ID" value="Tc05v2_p023080.1"/>
    <property type="gene ID" value="Tc05v2_g023080"/>
</dbReference>
<dbReference type="SMART" id="SM00248">
    <property type="entry name" value="ANK"/>
    <property type="match status" value="9"/>
</dbReference>
<dbReference type="Pfam" id="PF12796">
    <property type="entry name" value="Ank_2"/>
    <property type="match status" value="2"/>
</dbReference>
<organism evidence="2 3">
    <name type="scientific">Theobroma cacao</name>
    <name type="common">Cacao</name>
    <name type="synonym">Cocoa</name>
    <dbReference type="NCBI Taxonomy" id="3641"/>
    <lineage>
        <taxon>Eukaryota</taxon>
        <taxon>Viridiplantae</taxon>
        <taxon>Streptophyta</taxon>
        <taxon>Embryophyta</taxon>
        <taxon>Tracheophyta</taxon>
        <taxon>Spermatophyta</taxon>
        <taxon>Magnoliopsida</taxon>
        <taxon>eudicotyledons</taxon>
        <taxon>Gunneridae</taxon>
        <taxon>Pentapetalae</taxon>
        <taxon>rosids</taxon>
        <taxon>malvids</taxon>
        <taxon>Malvales</taxon>
        <taxon>Malvaceae</taxon>
        <taxon>Byttnerioideae</taxon>
        <taxon>Theobroma</taxon>
    </lineage>
</organism>
<feature type="repeat" description="ANK" evidence="1">
    <location>
        <begin position="79"/>
        <end position="101"/>
    </location>
</feature>
<evidence type="ECO:0000313" key="3">
    <source>
        <dbReference type="Proteomes" id="UP000026915"/>
    </source>
</evidence>
<feature type="repeat" description="ANK" evidence="1">
    <location>
        <begin position="362"/>
        <end position="383"/>
    </location>
</feature>
<keyword evidence="1" id="KW-0040">ANK repeat</keyword>
<dbReference type="Pfam" id="PF00023">
    <property type="entry name" value="Ank"/>
    <property type="match status" value="2"/>
</dbReference>
<evidence type="ECO:0000313" key="2">
    <source>
        <dbReference type="EMBL" id="EOY11010.1"/>
    </source>
</evidence>
<keyword evidence="3" id="KW-1185">Reference proteome</keyword>
<name>A0A061F0Y0_THECC</name>
<dbReference type="PANTHER" id="PTHR24121">
    <property type="entry name" value="NO MECHANORECEPTOR POTENTIAL C, ISOFORM D-RELATED"/>
    <property type="match status" value="1"/>
</dbReference>
<dbReference type="AlphaFoldDB" id="A0A061F0Y0"/>
<dbReference type="InterPro" id="IPR036770">
    <property type="entry name" value="Ankyrin_rpt-contain_sf"/>
</dbReference>
<dbReference type="KEGG" id="tcc:18600137"/>
<dbReference type="Proteomes" id="UP000026915">
    <property type="component" value="Chromosome 5"/>
</dbReference>
<protein>
    <submittedName>
        <fullName evidence="2">Ankyrin repeat family protein, putative</fullName>
    </submittedName>
</protein>
<dbReference type="STRING" id="3641.A0A061F0Y0"/>
<dbReference type="HOGENOM" id="CLU_000134_36_4_1"/>
<dbReference type="Gramene" id="EOY11010">
    <property type="protein sequence ID" value="EOY11010"/>
    <property type="gene ID" value="TCM_026269"/>
</dbReference>
<dbReference type="InterPro" id="IPR002110">
    <property type="entry name" value="Ankyrin_rpt"/>
</dbReference>
<gene>
    <name evidence="2" type="ORF">TCM_026269</name>
</gene>
<dbReference type="PROSITE" id="PS50088">
    <property type="entry name" value="ANK_REPEAT"/>
    <property type="match status" value="3"/>
</dbReference>
<evidence type="ECO:0000256" key="1">
    <source>
        <dbReference type="PROSITE-ProRule" id="PRU00023"/>
    </source>
</evidence>
<dbReference type="SMR" id="A0A061F0Y0"/>
<reference evidence="2 3" key="1">
    <citation type="journal article" date="2013" name="Genome Biol.">
        <title>The genome sequence of the most widely cultivated cacao type and its use to identify candidate genes regulating pod color.</title>
        <authorList>
            <person name="Motamayor J.C."/>
            <person name="Mockaitis K."/>
            <person name="Schmutz J."/>
            <person name="Haiminen N."/>
            <person name="Iii D.L."/>
            <person name="Cornejo O."/>
            <person name="Findley S.D."/>
            <person name="Zheng P."/>
            <person name="Utro F."/>
            <person name="Royaert S."/>
            <person name="Saski C."/>
            <person name="Jenkins J."/>
            <person name="Podicheti R."/>
            <person name="Zhao M."/>
            <person name="Scheffler B.E."/>
            <person name="Stack J.C."/>
            <person name="Feltus F.A."/>
            <person name="Mustiga G.M."/>
            <person name="Amores F."/>
            <person name="Phillips W."/>
            <person name="Marelli J.P."/>
            <person name="May G.D."/>
            <person name="Shapiro H."/>
            <person name="Ma J."/>
            <person name="Bustamante C.D."/>
            <person name="Schnell R.J."/>
            <person name="Main D."/>
            <person name="Gilbert D."/>
            <person name="Parida L."/>
            <person name="Kuhn D.N."/>
        </authorList>
    </citation>
    <scope>NUCLEOTIDE SEQUENCE [LARGE SCALE GENOMIC DNA]</scope>
    <source>
        <strain evidence="3">cv. Matina 1-6</strain>
    </source>
</reference>
<dbReference type="eggNOG" id="KOG0504">
    <property type="taxonomic scope" value="Eukaryota"/>
</dbReference>
<proteinExistence type="predicted"/>
<dbReference type="PROSITE" id="PS50297">
    <property type="entry name" value="ANK_REP_REGION"/>
    <property type="match status" value="3"/>
</dbReference>
<dbReference type="SUPFAM" id="SSF48403">
    <property type="entry name" value="Ankyrin repeat"/>
    <property type="match status" value="2"/>
</dbReference>
<accession>A0A061F0Y0</accession>
<dbReference type="InParanoid" id="A0A061F0Y0"/>
<dbReference type="PANTHER" id="PTHR24121:SF22">
    <property type="entry name" value="PROTEIN ACCELERATED CELL DEATH 6-LIKE"/>
    <property type="match status" value="1"/>
</dbReference>
<dbReference type="OMA" id="KTWITMS"/>
<feature type="repeat" description="ANK" evidence="1">
    <location>
        <begin position="284"/>
        <end position="310"/>
    </location>
</feature>
<sequence length="529" mass="59458">MQTATLPKLIEMDSKLYKAVMSGDRTSFSELIELDPSILLKVTTQEDTVLHVAAKFNQKKMAEEILKTQPSLVHQRNSKGNTALHVAARLGSEEMVKFFIDFSNISSASRGVEGGAEVEEKLLLRMVNLEKETALHEAVKNDRYRVVNMLIKEDPGLTGFTNDAGESPLFLAVDRKLKYIAKLILQVDECSFDGRNNMNALHAAVVRSKSEVRKLFPYLAMLLMEHPPKAIADLKAYADLNCFRNIFNIPYILINWVLPTRISKAFIKALLKKHPSAIEKCDDYGWTPLHYAAFLGKSNILNLFLTYESDDENKAVSVDSVARIRDREGMTILHVAAKAGRVKALKILAKLCPDIWDMQDNKGRTALHLAADNGEVRAVKFILIKTRKLSNGLVNEQDYEGNTPMHLAAIQGFQSIFELFKRDKRVDKAICNKKGLGILDMIRLHEDLTINEKCWMGLSAARKGSLSSLECTIHRKEQDISVFTTRKSKHPQKPLHFASEAHGEGEEENEDEAVGVVEEIENVIGNLFK</sequence>
<dbReference type="EMBL" id="CM001883">
    <property type="protein sequence ID" value="EOY11010.1"/>
    <property type="molecule type" value="Genomic_DNA"/>
</dbReference>